<dbReference type="GO" id="GO:0003676">
    <property type="term" value="F:nucleic acid binding"/>
    <property type="evidence" value="ECO:0007669"/>
    <property type="project" value="InterPro"/>
</dbReference>
<evidence type="ECO:0000256" key="2">
    <source>
        <dbReference type="ARBA" id="ARBA00022839"/>
    </source>
</evidence>
<feature type="domain" description="BRCT" evidence="4">
    <location>
        <begin position="219"/>
        <end position="296"/>
    </location>
</feature>
<dbReference type="SMART" id="SM00479">
    <property type="entry name" value="EXOIII"/>
    <property type="match status" value="1"/>
</dbReference>
<protein>
    <recommendedName>
        <fullName evidence="4">BRCT domain-containing protein</fullName>
    </recommendedName>
</protein>
<evidence type="ECO:0000256" key="1">
    <source>
        <dbReference type="ARBA" id="ARBA00008775"/>
    </source>
</evidence>
<proteinExistence type="inferred from homology"/>
<feature type="region of interest" description="Disordered" evidence="3">
    <location>
        <begin position="303"/>
        <end position="322"/>
    </location>
</feature>
<evidence type="ECO:0000259" key="4">
    <source>
        <dbReference type="PROSITE" id="PS50172"/>
    </source>
</evidence>
<reference evidence="5 6" key="1">
    <citation type="submission" date="2019-07" db="EMBL/GenBank/DDBJ databases">
        <title>Whole genome shotgun sequence of Pseudonocardia sulfidoxydans NBRC 16205.</title>
        <authorList>
            <person name="Hosoyama A."/>
            <person name="Uohara A."/>
            <person name="Ohji S."/>
            <person name="Ichikawa N."/>
        </authorList>
    </citation>
    <scope>NUCLEOTIDE SEQUENCE [LARGE SCALE GENOMIC DNA]</scope>
    <source>
        <strain evidence="5 6">NBRC 16205</strain>
    </source>
</reference>
<dbReference type="Gene3D" id="2.60.60.30">
    <property type="entry name" value="sav2460 like domains"/>
    <property type="match status" value="1"/>
</dbReference>
<dbReference type="InterPro" id="IPR013520">
    <property type="entry name" value="Ribonucl_H"/>
</dbReference>
<dbReference type="CDD" id="cd06127">
    <property type="entry name" value="DEDDh"/>
    <property type="match status" value="1"/>
</dbReference>
<dbReference type="InterPro" id="IPR036397">
    <property type="entry name" value="RNaseH_sf"/>
</dbReference>
<dbReference type="FunFam" id="3.30.420.10:FF:000045">
    <property type="entry name" value="3'-5' exonuclease DinG"/>
    <property type="match status" value="1"/>
</dbReference>
<dbReference type="InterPro" id="IPR003325">
    <property type="entry name" value="TerD"/>
</dbReference>
<keyword evidence="6" id="KW-1185">Reference proteome</keyword>
<evidence type="ECO:0000313" key="6">
    <source>
        <dbReference type="Proteomes" id="UP000321685"/>
    </source>
</evidence>
<keyword evidence="2" id="KW-0269">Exonuclease</keyword>
<name>A0A511DPG7_9PSEU</name>
<dbReference type="SUPFAM" id="SSF52113">
    <property type="entry name" value="BRCT domain"/>
    <property type="match status" value="1"/>
</dbReference>
<evidence type="ECO:0000256" key="3">
    <source>
        <dbReference type="SAM" id="MobiDB-lite"/>
    </source>
</evidence>
<dbReference type="InterPro" id="IPR051324">
    <property type="entry name" value="Stress/Tellurium_Resist"/>
</dbReference>
<dbReference type="PANTHER" id="PTHR32097:SF4">
    <property type="entry name" value="GENERAL STRESS PROTEIN 16U"/>
    <property type="match status" value="1"/>
</dbReference>
<dbReference type="GO" id="GO:0004527">
    <property type="term" value="F:exonuclease activity"/>
    <property type="evidence" value="ECO:0007669"/>
    <property type="project" value="UniProtKB-KW"/>
</dbReference>
<dbReference type="Pfam" id="PF02342">
    <property type="entry name" value="TerD"/>
    <property type="match status" value="1"/>
</dbReference>
<dbReference type="Proteomes" id="UP000321685">
    <property type="component" value="Unassembled WGS sequence"/>
</dbReference>
<dbReference type="InterPro" id="IPR036420">
    <property type="entry name" value="BRCT_dom_sf"/>
</dbReference>
<sequence length="598" mass="63307">MTTAQIDRLLDADHAWAVVDVETTGLHPGSSRVLSVAAMALDAAGRPAGPRFASLVDPGCDPGPVHVHGLTPERLAGSPPFERIAPQLLEVLEGRILVAHNAAFDHGFLAAESARAGIKLPVQRRMCTLALSRRLGIDVPNHKLATLAQYWGVPQQRAHDAEDDTAVLSRVLTHSLLLAARLDMPLPLIDVDAKTGPAAYPARIATVPCPWRHPGRFVAGEPLVQGMRLAITGPTVEPRPRLAERLTRAGLDVRDSVSRLTSVVVSNRAASDTRKATRARAEGIEIIDEATLLRLLDDVRPGSPVAAPPAGTPRPRRAAVPRGPLHGRRVLVLGGTHLQAAAVRTEVSARGGGAAVNFTAAVTDVILMAGAETDRRLPRIREAELPVHRGEVALGITLPAPTPEDLAEPTYVGRHRSDTPGAGVPVLTRGAVIDLPEENVWTVNVAWRADALATGTDVDVVAFLVDADDRVVADEDFVFYNAPLSEHGTVALSADGDSEQSVRIDLGLVSEEHTKIVVAAALDGDATFGDLGAVTLSVDGDTATAATATLDAATSERTMLLAEMYRRNGIWRVRAMGQGYDDGLAELAARHGVVVDDD</sequence>
<gene>
    <name evidence="5" type="ORF">PSU4_56650</name>
</gene>
<dbReference type="Gene3D" id="3.40.50.10190">
    <property type="entry name" value="BRCT domain"/>
    <property type="match status" value="1"/>
</dbReference>
<keyword evidence="2" id="KW-0540">Nuclease</keyword>
<dbReference type="PANTHER" id="PTHR32097">
    <property type="entry name" value="CAMP-BINDING PROTEIN 1-RELATED"/>
    <property type="match status" value="1"/>
</dbReference>
<evidence type="ECO:0000313" key="5">
    <source>
        <dbReference type="EMBL" id="GEL26711.1"/>
    </source>
</evidence>
<dbReference type="Pfam" id="PF00929">
    <property type="entry name" value="RNase_T"/>
    <property type="match status" value="1"/>
</dbReference>
<keyword evidence="2" id="KW-0378">Hydrolase</keyword>
<dbReference type="InterPro" id="IPR001357">
    <property type="entry name" value="BRCT_dom"/>
</dbReference>
<dbReference type="EMBL" id="BJVJ01000106">
    <property type="protein sequence ID" value="GEL26711.1"/>
    <property type="molecule type" value="Genomic_DNA"/>
</dbReference>
<dbReference type="CDD" id="cd06974">
    <property type="entry name" value="TerD_like"/>
    <property type="match status" value="1"/>
</dbReference>
<dbReference type="SUPFAM" id="SSF53098">
    <property type="entry name" value="Ribonuclease H-like"/>
    <property type="match status" value="1"/>
</dbReference>
<dbReference type="Gene3D" id="3.30.420.10">
    <property type="entry name" value="Ribonuclease H-like superfamily/Ribonuclease H"/>
    <property type="match status" value="1"/>
</dbReference>
<dbReference type="RefSeq" id="WP_222596427.1">
    <property type="nucleotide sequence ID" value="NZ_BJVJ01000106.1"/>
</dbReference>
<dbReference type="AlphaFoldDB" id="A0A511DPG7"/>
<dbReference type="PROSITE" id="PS50172">
    <property type="entry name" value="BRCT"/>
    <property type="match status" value="1"/>
</dbReference>
<comment type="similarity">
    <text evidence="1">Belongs to the CAPAB/TerDEXZ family.</text>
</comment>
<dbReference type="SMART" id="SM00292">
    <property type="entry name" value="BRCT"/>
    <property type="match status" value="1"/>
</dbReference>
<organism evidence="5 6">
    <name type="scientific">Pseudonocardia sulfidoxydans NBRC 16205</name>
    <dbReference type="NCBI Taxonomy" id="1223511"/>
    <lineage>
        <taxon>Bacteria</taxon>
        <taxon>Bacillati</taxon>
        <taxon>Actinomycetota</taxon>
        <taxon>Actinomycetes</taxon>
        <taxon>Pseudonocardiales</taxon>
        <taxon>Pseudonocardiaceae</taxon>
        <taxon>Pseudonocardia</taxon>
    </lineage>
</organism>
<comment type="caution">
    <text evidence="5">The sequence shown here is derived from an EMBL/GenBank/DDBJ whole genome shotgun (WGS) entry which is preliminary data.</text>
</comment>
<dbReference type="InterPro" id="IPR012337">
    <property type="entry name" value="RNaseH-like_sf"/>
</dbReference>
<accession>A0A511DPG7</accession>